<protein>
    <submittedName>
        <fullName evidence="1">Uncharacterized protein</fullName>
    </submittedName>
</protein>
<sequence length="92" mass="10615">MEGSGLGKGSLLVIRKARRHKWKAFRAINTFDKPKCLEKWGNKGCNERIQKRAKARQTERMREEGNRVSNIWSIGWVGTGKENRKSKEGWTG</sequence>
<reference evidence="1" key="1">
    <citation type="submission" date="2021-09" db="EMBL/GenBank/DDBJ databases">
        <authorList>
            <consortium name="AG Swart"/>
            <person name="Singh M."/>
            <person name="Singh A."/>
            <person name="Seah K."/>
            <person name="Emmerich C."/>
        </authorList>
    </citation>
    <scope>NUCLEOTIDE SEQUENCE</scope>
    <source>
        <strain evidence="1">ATCC30299</strain>
    </source>
</reference>
<evidence type="ECO:0000313" key="2">
    <source>
        <dbReference type="Proteomes" id="UP001162131"/>
    </source>
</evidence>
<organism evidence="1 2">
    <name type="scientific">Blepharisma stoltei</name>
    <dbReference type="NCBI Taxonomy" id="1481888"/>
    <lineage>
        <taxon>Eukaryota</taxon>
        <taxon>Sar</taxon>
        <taxon>Alveolata</taxon>
        <taxon>Ciliophora</taxon>
        <taxon>Postciliodesmatophora</taxon>
        <taxon>Heterotrichea</taxon>
        <taxon>Heterotrichida</taxon>
        <taxon>Blepharismidae</taxon>
        <taxon>Blepharisma</taxon>
    </lineage>
</organism>
<keyword evidence="2" id="KW-1185">Reference proteome</keyword>
<proteinExistence type="predicted"/>
<evidence type="ECO:0000313" key="1">
    <source>
        <dbReference type="EMBL" id="CAG9331586.1"/>
    </source>
</evidence>
<dbReference type="AlphaFoldDB" id="A0AAU9K2H6"/>
<dbReference type="EMBL" id="CAJZBQ010000053">
    <property type="protein sequence ID" value="CAG9331586.1"/>
    <property type="molecule type" value="Genomic_DNA"/>
</dbReference>
<comment type="caution">
    <text evidence="1">The sequence shown here is derived from an EMBL/GenBank/DDBJ whole genome shotgun (WGS) entry which is preliminary data.</text>
</comment>
<accession>A0AAU9K2H6</accession>
<dbReference type="Proteomes" id="UP001162131">
    <property type="component" value="Unassembled WGS sequence"/>
</dbReference>
<name>A0AAU9K2H6_9CILI</name>
<gene>
    <name evidence="1" type="ORF">BSTOLATCC_MIC53653</name>
</gene>